<keyword evidence="2" id="KW-1185">Reference proteome</keyword>
<dbReference type="AlphaFoldDB" id="A0A7D4QIW6"/>
<proteinExistence type="predicted"/>
<dbReference type="RefSeq" id="WP_173417657.1">
    <property type="nucleotide sequence ID" value="NZ_CP054139.1"/>
</dbReference>
<accession>A0A7D4QIW6</accession>
<dbReference type="EMBL" id="CP054139">
    <property type="protein sequence ID" value="QKJ33012.1"/>
    <property type="molecule type" value="Genomic_DNA"/>
</dbReference>
<evidence type="ECO:0000313" key="2">
    <source>
        <dbReference type="Proteomes" id="UP000505355"/>
    </source>
</evidence>
<name>A0A7D4QIW6_9SPHI</name>
<reference evidence="1 2" key="1">
    <citation type="submission" date="2020-05" db="EMBL/GenBank/DDBJ databases">
        <title>Mucilaginibacter mali sp. nov.</title>
        <authorList>
            <person name="Kim H.S."/>
            <person name="Lee K.C."/>
            <person name="Suh M.K."/>
            <person name="Kim J.-S."/>
            <person name="Han K.-I."/>
            <person name="Eom M.K."/>
            <person name="Shin Y.K."/>
            <person name="Lee J.-S."/>
        </authorList>
    </citation>
    <scope>NUCLEOTIDE SEQUENCE [LARGE SCALE GENOMIC DNA]</scope>
    <source>
        <strain evidence="1 2">G2-14</strain>
    </source>
</reference>
<dbReference type="Proteomes" id="UP000505355">
    <property type="component" value="Chromosome"/>
</dbReference>
<protein>
    <submittedName>
        <fullName evidence="1">Uncharacterized protein</fullName>
    </submittedName>
</protein>
<gene>
    <name evidence="1" type="ORF">HQ865_25755</name>
</gene>
<organism evidence="1 2">
    <name type="scientific">Mucilaginibacter mali</name>
    <dbReference type="NCBI Taxonomy" id="2740462"/>
    <lineage>
        <taxon>Bacteria</taxon>
        <taxon>Pseudomonadati</taxon>
        <taxon>Bacteroidota</taxon>
        <taxon>Sphingobacteriia</taxon>
        <taxon>Sphingobacteriales</taxon>
        <taxon>Sphingobacteriaceae</taxon>
        <taxon>Mucilaginibacter</taxon>
    </lineage>
</organism>
<sequence>MEQTDSISARSLQYFVIAKRWRADLDFFKIESSFLRQLLDRYISRLQDSDHIRQLNASGKLLDKLESLEVDDLLAGQLNQLELMAEDIIPEDSESLAATQVKLEHFMSSLVKEFRAAKEQIYRLVLSVSAPLSQEASA</sequence>
<evidence type="ECO:0000313" key="1">
    <source>
        <dbReference type="EMBL" id="QKJ33012.1"/>
    </source>
</evidence>
<dbReference type="KEGG" id="mmab:HQ865_25755"/>